<dbReference type="InterPro" id="IPR000058">
    <property type="entry name" value="Znf_AN1"/>
</dbReference>
<name>A7THI8_VANPO</name>
<proteinExistence type="predicted"/>
<dbReference type="Pfam" id="PF01428">
    <property type="entry name" value="zf-AN1"/>
    <property type="match status" value="1"/>
</dbReference>
<keyword evidence="2 4" id="KW-0863">Zinc-finger</keyword>
<dbReference type="PANTHER" id="PTHR14677:SF40">
    <property type="entry name" value="CDC48-ASSOCIATED UBIQUITIN-LIKE_ZINC FINGER PROTEIN 1"/>
    <property type="match status" value="1"/>
</dbReference>
<dbReference type="SMART" id="SM00154">
    <property type="entry name" value="ZnF_AN1"/>
    <property type="match status" value="1"/>
</dbReference>
<evidence type="ECO:0000259" key="5">
    <source>
        <dbReference type="PROSITE" id="PS51039"/>
    </source>
</evidence>
<evidence type="ECO:0000256" key="2">
    <source>
        <dbReference type="ARBA" id="ARBA00022771"/>
    </source>
</evidence>
<dbReference type="OrthoDB" id="431929at2759"/>
<evidence type="ECO:0000256" key="4">
    <source>
        <dbReference type="PROSITE-ProRule" id="PRU00449"/>
    </source>
</evidence>
<evidence type="ECO:0000256" key="1">
    <source>
        <dbReference type="ARBA" id="ARBA00022723"/>
    </source>
</evidence>
<dbReference type="AlphaFoldDB" id="A7THI8"/>
<gene>
    <name evidence="6" type="ORF">Kpol_1039p63</name>
</gene>
<keyword evidence="7" id="KW-1185">Reference proteome</keyword>
<dbReference type="GO" id="GO:0008270">
    <property type="term" value="F:zinc ion binding"/>
    <property type="evidence" value="ECO:0007669"/>
    <property type="project" value="UniProtKB-KW"/>
</dbReference>
<dbReference type="SUPFAM" id="SSF118310">
    <property type="entry name" value="AN1-like Zinc finger"/>
    <property type="match status" value="1"/>
</dbReference>
<dbReference type="PANTHER" id="PTHR14677">
    <property type="entry name" value="ARSENITE INDUCUBLE RNA ASSOCIATED PROTEIN AIP-1-RELATED"/>
    <property type="match status" value="1"/>
</dbReference>
<protein>
    <recommendedName>
        <fullName evidence="5">AN1-type domain-containing protein</fullName>
    </recommendedName>
</protein>
<dbReference type="InterPro" id="IPR035896">
    <property type="entry name" value="AN1-like_Znf"/>
</dbReference>
<dbReference type="PhylomeDB" id="A7THI8"/>
<evidence type="ECO:0000313" key="6">
    <source>
        <dbReference type="EMBL" id="EDO18312.1"/>
    </source>
</evidence>
<dbReference type="EMBL" id="DS480391">
    <property type="protein sequence ID" value="EDO18312.1"/>
    <property type="molecule type" value="Genomic_DNA"/>
</dbReference>
<sequence length="220" mass="25545">MEVAVERETGMLDVGTHCQYCRQIDFLPFHCSFCKQDFCTSHRTKESHHCKWLLDQQKAIVTTVDVVNENGSIDNQKKKKKKRGPTYFESLLPEKSHIRVKQQSGSVNHKMFGIDKSTVIKVYDNNKLSNSIPEGNRVQVRCYLVDKRRPFVSVHEMETYVNKMWPVGRAIDQLSRGFSNIDTKTKETKQLYLEEDKALDPNDRVDNTISNNDTLYLVLK</sequence>
<accession>A7THI8</accession>
<dbReference type="eggNOG" id="KOG3183">
    <property type="taxonomic scope" value="Eukaryota"/>
</dbReference>
<keyword evidence="3" id="KW-0862">Zinc</keyword>
<evidence type="ECO:0000256" key="3">
    <source>
        <dbReference type="ARBA" id="ARBA00022833"/>
    </source>
</evidence>
<dbReference type="PROSITE" id="PS51039">
    <property type="entry name" value="ZF_AN1"/>
    <property type="match status" value="1"/>
</dbReference>
<dbReference type="HOGENOM" id="CLU_052358_2_1_1"/>
<dbReference type="STRING" id="436907.A7THI8"/>
<dbReference type="InterPro" id="IPR057358">
    <property type="entry name" value="UBL_ZFAND1-like"/>
</dbReference>
<reference evidence="6 7" key="1">
    <citation type="journal article" date="2007" name="Proc. Natl. Acad. Sci. U.S.A.">
        <title>Independent sorting-out of thousands of duplicated gene pairs in two yeast species descended from a whole-genome duplication.</title>
        <authorList>
            <person name="Scannell D.R."/>
            <person name="Frank A.C."/>
            <person name="Conant G.C."/>
            <person name="Byrne K.P."/>
            <person name="Woolfit M."/>
            <person name="Wolfe K.H."/>
        </authorList>
    </citation>
    <scope>NUCLEOTIDE SEQUENCE [LARGE SCALE GENOMIC DNA]</scope>
    <source>
        <strain evidence="7">ATCC 22028 / DSM 70294 / BCRC 21397 / CBS 2163 / NBRC 10782 / NRRL Y-8283 / UCD 57-17</strain>
    </source>
</reference>
<feature type="domain" description="AN1-type" evidence="5">
    <location>
        <begin position="12"/>
        <end position="58"/>
    </location>
</feature>
<dbReference type="Proteomes" id="UP000000267">
    <property type="component" value="Unassembled WGS sequence"/>
</dbReference>
<dbReference type="GeneID" id="5546594"/>
<keyword evidence="1" id="KW-0479">Metal-binding</keyword>
<dbReference type="InParanoid" id="A7THI8"/>
<organism evidence="7">
    <name type="scientific">Vanderwaltozyma polyspora (strain ATCC 22028 / DSM 70294 / BCRC 21397 / CBS 2163 / NBRC 10782 / NRRL Y-8283 / UCD 57-17)</name>
    <name type="common">Kluyveromyces polysporus</name>
    <dbReference type="NCBI Taxonomy" id="436907"/>
    <lineage>
        <taxon>Eukaryota</taxon>
        <taxon>Fungi</taxon>
        <taxon>Dikarya</taxon>
        <taxon>Ascomycota</taxon>
        <taxon>Saccharomycotina</taxon>
        <taxon>Saccharomycetes</taxon>
        <taxon>Saccharomycetales</taxon>
        <taxon>Saccharomycetaceae</taxon>
        <taxon>Vanderwaltozyma</taxon>
    </lineage>
</organism>
<dbReference type="GO" id="GO:0005737">
    <property type="term" value="C:cytoplasm"/>
    <property type="evidence" value="ECO:0007669"/>
    <property type="project" value="TreeGrafter"/>
</dbReference>
<dbReference type="Gene3D" id="4.10.1110.10">
    <property type="entry name" value="AN1-like Zinc finger"/>
    <property type="match status" value="1"/>
</dbReference>
<dbReference type="Pfam" id="PF25327">
    <property type="entry name" value="UBL_ZFAND1"/>
    <property type="match status" value="1"/>
</dbReference>
<dbReference type="RefSeq" id="XP_001646170.1">
    <property type="nucleotide sequence ID" value="XM_001646120.1"/>
</dbReference>
<dbReference type="KEGG" id="vpo:Kpol_1039p63"/>
<evidence type="ECO:0000313" key="7">
    <source>
        <dbReference type="Proteomes" id="UP000000267"/>
    </source>
</evidence>